<evidence type="ECO:0000313" key="2">
    <source>
        <dbReference type="EMBL" id="CAD5224292.1"/>
    </source>
</evidence>
<gene>
    <name evidence="2" type="ORF">BOKJ2_LOCUS11006</name>
</gene>
<evidence type="ECO:0000256" key="1">
    <source>
        <dbReference type="SAM" id="MobiDB-lite"/>
    </source>
</evidence>
<sequence length="348" mass="39957">MEENEELDYETLENTIDLGEVDEEGEVEEEDGVLVEPNESQGEEPGRSRGGEEEDYTLEVREVSRSKFNITDVEEREEVTERDIQDLYDSLQVDLLDEKVRATALFVRSLTALTVYELERIFAEYDPIRCALLDANSGVVRFKGAFDAAEALIKATKQLVRIRQVDQQEDGEVDDEEEDHEGNAVRKENGETVVVIRNPDHKAASNVVELDVTNVTIPAGNWRFVTQHVPKDRFVFARLATGFELRTAMINPYKKEISEHRQSSQDEYDNKNDYKRKRLRPGLNVFDEHGKELDWDYEHDTRFYEADEGEPSTKKMAKGPEEIEVEGKKVRSRGRGTKKFMAALLDSD</sequence>
<feature type="compositionally biased region" description="Acidic residues" evidence="1">
    <location>
        <begin position="167"/>
        <end position="180"/>
    </location>
</feature>
<evidence type="ECO:0000313" key="3">
    <source>
        <dbReference type="Proteomes" id="UP000614601"/>
    </source>
</evidence>
<accession>A0A811L998</accession>
<feature type="compositionally biased region" description="Acidic residues" evidence="1">
    <location>
        <begin position="19"/>
        <end position="33"/>
    </location>
</feature>
<dbReference type="EMBL" id="CAJFCW020000005">
    <property type="protein sequence ID" value="CAG9119789.1"/>
    <property type="molecule type" value="Genomic_DNA"/>
</dbReference>
<feature type="compositionally biased region" description="Basic and acidic residues" evidence="1">
    <location>
        <begin position="318"/>
        <end position="329"/>
    </location>
</feature>
<reference evidence="2" key="1">
    <citation type="submission" date="2020-09" db="EMBL/GenBank/DDBJ databases">
        <authorList>
            <person name="Kikuchi T."/>
        </authorList>
    </citation>
    <scope>NUCLEOTIDE SEQUENCE</scope>
    <source>
        <strain evidence="2">SH1</strain>
    </source>
</reference>
<name>A0A811L998_9BILA</name>
<proteinExistence type="predicted"/>
<feature type="region of interest" description="Disordered" evidence="1">
    <location>
        <begin position="166"/>
        <end position="186"/>
    </location>
</feature>
<feature type="region of interest" description="Disordered" evidence="1">
    <location>
        <begin position="1"/>
        <end position="55"/>
    </location>
</feature>
<dbReference type="OrthoDB" id="422106at2759"/>
<feature type="compositionally biased region" description="Acidic residues" evidence="1">
    <location>
        <begin position="1"/>
        <end position="11"/>
    </location>
</feature>
<feature type="region of interest" description="Disordered" evidence="1">
    <location>
        <begin position="306"/>
        <end position="338"/>
    </location>
</feature>
<dbReference type="EMBL" id="CAJFDH010000005">
    <property type="protein sequence ID" value="CAD5224292.1"/>
    <property type="molecule type" value="Genomic_DNA"/>
</dbReference>
<keyword evidence="3" id="KW-1185">Reference proteome</keyword>
<protein>
    <submittedName>
        <fullName evidence="2">Uncharacterized protein</fullName>
    </submittedName>
</protein>
<organism evidence="2 3">
    <name type="scientific">Bursaphelenchus okinawaensis</name>
    <dbReference type="NCBI Taxonomy" id="465554"/>
    <lineage>
        <taxon>Eukaryota</taxon>
        <taxon>Metazoa</taxon>
        <taxon>Ecdysozoa</taxon>
        <taxon>Nematoda</taxon>
        <taxon>Chromadorea</taxon>
        <taxon>Rhabditida</taxon>
        <taxon>Tylenchina</taxon>
        <taxon>Tylenchomorpha</taxon>
        <taxon>Aphelenchoidea</taxon>
        <taxon>Aphelenchoididae</taxon>
        <taxon>Bursaphelenchus</taxon>
    </lineage>
</organism>
<dbReference type="AlphaFoldDB" id="A0A811L998"/>
<comment type="caution">
    <text evidence="2">The sequence shown here is derived from an EMBL/GenBank/DDBJ whole genome shotgun (WGS) entry which is preliminary data.</text>
</comment>
<dbReference type="Proteomes" id="UP000783686">
    <property type="component" value="Unassembled WGS sequence"/>
</dbReference>
<dbReference type="Proteomes" id="UP000614601">
    <property type="component" value="Unassembled WGS sequence"/>
</dbReference>